<evidence type="ECO:0000256" key="1">
    <source>
        <dbReference type="ARBA" id="ARBA00011353"/>
    </source>
</evidence>
<sequence length="60" mass="7307">MPRLARCERDAAKWYQVLIRWKNGDETWEPLGNVKEDVPDLLKAFQKGQRRRRMLHRSQE</sequence>
<reference evidence="4" key="1">
    <citation type="journal article" date="2017" name="Genome Biol.">
        <title>Comparative genomics reveals high biological diversity and specific adaptations in the industrially and medically important fungal genus Aspergillus.</title>
        <authorList>
            <person name="de Vries R.P."/>
            <person name="Riley R."/>
            <person name="Wiebenga A."/>
            <person name="Aguilar-Osorio G."/>
            <person name="Amillis S."/>
            <person name="Uchima C.A."/>
            <person name="Anderluh G."/>
            <person name="Asadollahi M."/>
            <person name="Askin M."/>
            <person name="Barry K."/>
            <person name="Battaglia E."/>
            <person name="Bayram O."/>
            <person name="Benocci T."/>
            <person name="Braus-Stromeyer S.A."/>
            <person name="Caldana C."/>
            <person name="Canovas D."/>
            <person name="Cerqueira G.C."/>
            <person name="Chen F."/>
            <person name="Chen W."/>
            <person name="Choi C."/>
            <person name="Clum A."/>
            <person name="Dos Santos R.A."/>
            <person name="Damasio A.R."/>
            <person name="Diallinas G."/>
            <person name="Emri T."/>
            <person name="Fekete E."/>
            <person name="Flipphi M."/>
            <person name="Freyberg S."/>
            <person name="Gallo A."/>
            <person name="Gournas C."/>
            <person name="Habgood R."/>
            <person name="Hainaut M."/>
            <person name="Harispe M.L."/>
            <person name="Henrissat B."/>
            <person name="Hilden K.S."/>
            <person name="Hope R."/>
            <person name="Hossain A."/>
            <person name="Karabika E."/>
            <person name="Karaffa L."/>
            <person name="Karanyi Z."/>
            <person name="Krasevec N."/>
            <person name="Kuo A."/>
            <person name="Kusch H."/>
            <person name="LaButti K."/>
            <person name="Lagendijk E.L."/>
            <person name="Lapidus A."/>
            <person name="Levasseur A."/>
            <person name="Lindquist E."/>
            <person name="Lipzen A."/>
            <person name="Logrieco A.F."/>
            <person name="MacCabe A."/>
            <person name="Maekelae M.R."/>
            <person name="Malavazi I."/>
            <person name="Melin P."/>
            <person name="Meyer V."/>
            <person name="Mielnichuk N."/>
            <person name="Miskei M."/>
            <person name="Molnar A.P."/>
            <person name="Mule G."/>
            <person name="Ngan C.Y."/>
            <person name="Orejas M."/>
            <person name="Orosz E."/>
            <person name="Ouedraogo J.P."/>
            <person name="Overkamp K.M."/>
            <person name="Park H.-S."/>
            <person name="Perrone G."/>
            <person name="Piumi F."/>
            <person name="Punt P.J."/>
            <person name="Ram A.F."/>
            <person name="Ramon A."/>
            <person name="Rauscher S."/>
            <person name="Record E."/>
            <person name="Riano-Pachon D.M."/>
            <person name="Robert V."/>
            <person name="Roehrig J."/>
            <person name="Ruller R."/>
            <person name="Salamov A."/>
            <person name="Salih N.S."/>
            <person name="Samson R.A."/>
            <person name="Sandor E."/>
            <person name="Sanguinetti M."/>
            <person name="Schuetze T."/>
            <person name="Sepcic K."/>
            <person name="Shelest E."/>
            <person name="Sherlock G."/>
            <person name="Sophianopoulou V."/>
            <person name="Squina F.M."/>
            <person name="Sun H."/>
            <person name="Susca A."/>
            <person name="Todd R.B."/>
            <person name="Tsang A."/>
            <person name="Unkles S.E."/>
            <person name="van de Wiele N."/>
            <person name="van Rossen-Uffink D."/>
            <person name="Oliveira J.V."/>
            <person name="Vesth T.C."/>
            <person name="Visser J."/>
            <person name="Yu J.-H."/>
            <person name="Zhou M."/>
            <person name="Andersen M.R."/>
            <person name="Archer D.B."/>
            <person name="Baker S.E."/>
            <person name="Benoit I."/>
            <person name="Brakhage A.A."/>
            <person name="Braus G.H."/>
            <person name="Fischer R."/>
            <person name="Frisvad J.C."/>
            <person name="Goldman G.H."/>
            <person name="Houbraken J."/>
            <person name="Oakley B."/>
            <person name="Pocsi I."/>
            <person name="Scazzocchio C."/>
            <person name="Seiboth B."/>
            <person name="vanKuyk P.A."/>
            <person name="Wortman J."/>
            <person name="Dyer P.S."/>
            <person name="Grigoriev I.V."/>
        </authorList>
    </citation>
    <scope>NUCLEOTIDE SEQUENCE [LARGE SCALE GENOMIC DNA]</scope>
    <source>
        <strain evidence="4">CBS 101740 / IMI 381727 / IBT 21946</strain>
    </source>
</reference>
<dbReference type="GO" id="GO:0006338">
    <property type="term" value="P:chromatin remodeling"/>
    <property type="evidence" value="ECO:0007669"/>
    <property type="project" value="UniProtKB-ARBA"/>
</dbReference>
<comment type="subunit">
    <text evidence="1">Component of the NuA4 histone acetyltransferase complex.</text>
</comment>
<evidence type="ECO:0000259" key="2">
    <source>
        <dbReference type="PROSITE" id="PS50013"/>
    </source>
</evidence>
<feature type="domain" description="Chromo" evidence="2">
    <location>
        <begin position="1"/>
        <end position="57"/>
    </location>
</feature>
<dbReference type="RefSeq" id="XP_067483699.1">
    <property type="nucleotide sequence ID" value="XM_067624027.1"/>
</dbReference>
<dbReference type="CDD" id="cd00024">
    <property type="entry name" value="CD_CSD"/>
    <property type="match status" value="1"/>
</dbReference>
<dbReference type="Proteomes" id="UP000184499">
    <property type="component" value="Unassembled WGS sequence"/>
</dbReference>
<dbReference type="SUPFAM" id="SSF54160">
    <property type="entry name" value="Chromo domain-like"/>
    <property type="match status" value="1"/>
</dbReference>
<dbReference type="Gene3D" id="2.40.50.40">
    <property type="match status" value="1"/>
</dbReference>
<proteinExistence type="predicted"/>
<dbReference type="AlphaFoldDB" id="A0A1L9UXX3"/>
<evidence type="ECO:0000313" key="3">
    <source>
        <dbReference type="EMBL" id="OJJ76452.1"/>
    </source>
</evidence>
<dbReference type="GeneID" id="93576515"/>
<protein>
    <recommendedName>
        <fullName evidence="2">Chromo domain-containing protein</fullName>
    </recommendedName>
</protein>
<evidence type="ECO:0000313" key="4">
    <source>
        <dbReference type="Proteomes" id="UP000184499"/>
    </source>
</evidence>
<gene>
    <name evidence="3" type="ORF">ASPBRDRAFT_38909</name>
</gene>
<organism evidence="3 4">
    <name type="scientific">Aspergillus brasiliensis (strain CBS 101740 / IMI 381727 / IBT 21946)</name>
    <dbReference type="NCBI Taxonomy" id="767769"/>
    <lineage>
        <taxon>Eukaryota</taxon>
        <taxon>Fungi</taxon>
        <taxon>Dikarya</taxon>
        <taxon>Ascomycota</taxon>
        <taxon>Pezizomycotina</taxon>
        <taxon>Eurotiomycetes</taxon>
        <taxon>Eurotiomycetidae</taxon>
        <taxon>Eurotiales</taxon>
        <taxon>Aspergillaceae</taxon>
        <taxon>Aspergillus</taxon>
        <taxon>Aspergillus subgen. Circumdati</taxon>
    </lineage>
</organism>
<dbReference type="InterPro" id="IPR000953">
    <property type="entry name" value="Chromo/chromo_shadow_dom"/>
</dbReference>
<name>A0A1L9UXX3_ASPBC</name>
<dbReference type="VEuPathDB" id="FungiDB:ASPBRDRAFT_38909"/>
<dbReference type="OrthoDB" id="4590886at2759"/>
<keyword evidence="4" id="KW-1185">Reference proteome</keyword>
<dbReference type="PROSITE" id="PS50013">
    <property type="entry name" value="CHROMO_2"/>
    <property type="match status" value="1"/>
</dbReference>
<dbReference type="InterPro" id="IPR016197">
    <property type="entry name" value="Chromo-like_dom_sf"/>
</dbReference>
<accession>A0A1L9UXX3</accession>
<dbReference type="EMBL" id="KV878680">
    <property type="protein sequence ID" value="OJJ76452.1"/>
    <property type="molecule type" value="Genomic_DNA"/>
</dbReference>